<feature type="disulfide bond" evidence="11">
    <location>
        <begin position="399"/>
        <end position="442"/>
    </location>
</feature>
<dbReference type="SMART" id="SM00364">
    <property type="entry name" value="LRR_BAC"/>
    <property type="match status" value="10"/>
</dbReference>
<keyword evidence="3" id="KW-0433">Leucine-rich repeat</keyword>
<dbReference type="PANTHER" id="PTHR45712:SF22">
    <property type="entry name" value="INSULIN-LIKE GROWTH FACTOR-BINDING PROTEIN COMPLEX ACID LABILE SUBUNIT"/>
    <property type="match status" value="1"/>
</dbReference>
<dbReference type="Pfam" id="PF12799">
    <property type="entry name" value="LRR_4"/>
    <property type="match status" value="1"/>
</dbReference>
<dbReference type="PROSITE" id="PS51450">
    <property type="entry name" value="LRR"/>
    <property type="match status" value="6"/>
</dbReference>
<keyword evidence="6" id="KW-0677">Repeat</keyword>
<dbReference type="Pfam" id="PF00089">
    <property type="entry name" value="Trypsin"/>
    <property type="match status" value="1"/>
</dbReference>
<dbReference type="PROSITE" id="PS00135">
    <property type="entry name" value="TRYPSIN_SER"/>
    <property type="match status" value="1"/>
</dbReference>
<keyword evidence="2" id="KW-0964">Secreted</keyword>
<sequence length="748" mass="84910">MQQIPERKSIDLRSGSLTSVPAFKSDSLEELDLSWNKITNMEFDKWATPKLRKLFLSENSLTSVPAFKSDSLEELVLSWNKITNMEFDKWATPKLRKLYLWNNRLKSVPSFKSESLEELHLSGNFINNVEFDKWATPKLRFLTLPFNDLTSVPTIKSDSLEKLDLGHNEIRNVEFDKLDTPKLRILKLWSTSLTSVPPFKSDSLEELHLSGNFINNVEFDKWATPKLRNLYLGSNSLTSVPTFKSDSLEELDLINNKITNVEFDKWATPKLRKLSISLNSLTSVPVFKSDSLEELYLDRNKITNVEFDKWATPKLRILSLWSNSLTSVPSFKSDSLKELHFGNNKIMKVEFDEWATPKLRELELSNNELTSIPSFKWDRVTGCEPLPGIKNGRFHILSCPNDERSSKNKTDCIQGGKYLIRSKVYYSCEEYHILRGPRIRTCGAKQKWSGPDPFCEPECGTLKNVPGPASPLIKDGMIAEPGKWPWQAAIYDKQDKEILCGGALIGERWVLTAAHCVVEGTRSFLTIRGVNNFFVYLGKHFRDESKDDGLVQKKEVTLIIPHPNYDTQDFNSDIALLKLTEAVNFTDRVQMVCLPTHSDLTEVNLQGGSQGWVAGWGHDASNEGTDVLRHIKLSVISNEKCLNDSSFATSNPLTNITENMFCAGDSSVASANRRREYKTVCPGDSGGPLVFTSDRGVRGQWFVEGIVSHIYVNSTQKCSNYHPGQYGIFTRVKKFVDWIKESISMYSE</sequence>
<evidence type="ECO:0000256" key="6">
    <source>
        <dbReference type="ARBA" id="ARBA00022737"/>
    </source>
</evidence>
<protein>
    <submittedName>
        <fullName evidence="15">Uncharacterized protein</fullName>
    </submittedName>
</protein>
<dbReference type="InterPro" id="IPR043504">
    <property type="entry name" value="Peptidase_S1_PA_chymotrypsin"/>
</dbReference>
<dbReference type="InterPro" id="IPR000436">
    <property type="entry name" value="Sushi_SCR_CCP_dom"/>
</dbReference>
<dbReference type="CDD" id="cd00033">
    <property type="entry name" value="CCP"/>
    <property type="match status" value="1"/>
</dbReference>
<dbReference type="AlphaFoldDB" id="A0A7R8XDL0"/>
<evidence type="ECO:0000256" key="7">
    <source>
        <dbReference type="ARBA" id="ARBA00022801"/>
    </source>
</evidence>
<dbReference type="SMART" id="SM00365">
    <property type="entry name" value="LRR_SD22"/>
    <property type="match status" value="7"/>
</dbReference>
<dbReference type="Gene3D" id="2.40.10.10">
    <property type="entry name" value="Trypsin-like serine proteases"/>
    <property type="match status" value="3"/>
</dbReference>
<dbReference type="Gene3D" id="3.80.10.10">
    <property type="entry name" value="Ribonuclease Inhibitor"/>
    <property type="match status" value="3"/>
</dbReference>
<dbReference type="Pfam" id="PF13516">
    <property type="entry name" value="LRR_6"/>
    <property type="match status" value="1"/>
</dbReference>
<dbReference type="SUPFAM" id="SSF57535">
    <property type="entry name" value="Complement control module/SCR domain"/>
    <property type="match status" value="1"/>
</dbReference>
<dbReference type="FunFam" id="2.40.10.10:FF:000146">
    <property type="entry name" value="Serine protease 53"/>
    <property type="match status" value="1"/>
</dbReference>
<dbReference type="InterPro" id="IPR018114">
    <property type="entry name" value="TRYPSIN_HIS"/>
</dbReference>
<keyword evidence="16" id="KW-1185">Reference proteome</keyword>
<dbReference type="SMART" id="SM00369">
    <property type="entry name" value="LRR_TYP"/>
    <property type="match status" value="8"/>
</dbReference>
<keyword evidence="4 12" id="KW-0645">Protease</keyword>
<evidence type="ECO:0000256" key="9">
    <source>
        <dbReference type="ARBA" id="ARBA00023145"/>
    </source>
</evidence>
<evidence type="ECO:0000256" key="5">
    <source>
        <dbReference type="ARBA" id="ARBA00022729"/>
    </source>
</evidence>
<gene>
    <name evidence="15" type="ORF">DSTB1V02_LOCUS8412</name>
</gene>
<dbReference type="InterPro" id="IPR001254">
    <property type="entry name" value="Trypsin_dom"/>
</dbReference>
<dbReference type="InterPro" id="IPR050333">
    <property type="entry name" value="SLRP"/>
</dbReference>
<evidence type="ECO:0000259" key="13">
    <source>
        <dbReference type="PROSITE" id="PS50240"/>
    </source>
</evidence>
<evidence type="ECO:0000256" key="11">
    <source>
        <dbReference type="PROSITE-ProRule" id="PRU00302"/>
    </source>
</evidence>
<dbReference type="Proteomes" id="UP000677054">
    <property type="component" value="Unassembled WGS sequence"/>
</dbReference>
<dbReference type="GO" id="GO:0005615">
    <property type="term" value="C:extracellular space"/>
    <property type="evidence" value="ECO:0007669"/>
    <property type="project" value="TreeGrafter"/>
</dbReference>
<evidence type="ECO:0000256" key="3">
    <source>
        <dbReference type="ARBA" id="ARBA00022614"/>
    </source>
</evidence>
<dbReference type="OrthoDB" id="660555at2759"/>
<dbReference type="EMBL" id="LR901435">
    <property type="protein sequence ID" value="CAD7248601.1"/>
    <property type="molecule type" value="Genomic_DNA"/>
</dbReference>
<feature type="domain" description="Sushi" evidence="14">
    <location>
        <begin position="397"/>
        <end position="457"/>
    </location>
</feature>
<evidence type="ECO:0000256" key="10">
    <source>
        <dbReference type="ARBA" id="ARBA00023157"/>
    </source>
</evidence>
<keyword evidence="5" id="KW-0732">Signal</keyword>
<keyword evidence="8 12" id="KW-0720">Serine protease</keyword>
<dbReference type="PROSITE" id="PS50923">
    <property type="entry name" value="SUSHI"/>
    <property type="match status" value="1"/>
</dbReference>
<dbReference type="Pfam" id="PF00560">
    <property type="entry name" value="LRR_1"/>
    <property type="match status" value="1"/>
</dbReference>
<evidence type="ECO:0000256" key="1">
    <source>
        <dbReference type="ARBA" id="ARBA00004613"/>
    </source>
</evidence>
<comment type="subcellular location">
    <subcellularLocation>
        <location evidence="1">Secreted</location>
    </subcellularLocation>
</comment>
<dbReference type="GO" id="GO:0004252">
    <property type="term" value="F:serine-type endopeptidase activity"/>
    <property type="evidence" value="ECO:0007669"/>
    <property type="project" value="InterPro"/>
</dbReference>
<dbReference type="EMBL" id="CAJPEV010001918">
    <property type="protein sequence ID" value="CAG0894880.1"/>
    <property type="molecule type" value="Genomic_DNA"/>
</dbReference>
<name>A0A7R8XDL0_9CRUS</name>
<reference evidence="15" key="1">
    <citation type="submission" date="2020-11" db="EMBL/GenBank/DDBJ databases">
        <authorList>
            <person name="Tran Van P."/>
        </authorList>
    </citation>
    <scope>NUCLEOTIDE SEQUENCE</scope>
</reference>
<dbReference type="InterPro" id="IPR035976">
    <property type="entry name" value="Sushi/SCR/CCP_sf"/>
</dbReference>
<dbReference type="Gene3D" id="2.10.70.10">
    <property type="entry name" value="Complement Module, domain 1"/>
    <property type="match status" value="1"/>
</dbReference>
<dbReference type="InterPro" id="IPR003591">
    <property type="entry name" value="Leu-rich_rpt_typical-subtyp"/>
</dbReference>
<keyword evidence="9" id="KW-0865">Zymogen</keyword>
<keyword evidence="7 12" id="KW-0378">Hydrolase</keyword>
<dbReference type="SUPFAM" id="SSF52058">
    <property type="entry name" value="L domain-like"/>
    <property type="match status" value="2"/>
</dbReference>
<dbReference type="PRINTS" id="PR00722">
    <property type="entry name" value="CHYMOTRYPSIN"/>
</dbReference>
<dbReference type="SMART" id="SM00032">
    <property type="entry name" value="CCP"/>
    <property type="match status" value="1"/>
</dbReference>
<dbReference type="CDD" id="cd00190">
    <property type="entry name" value="Tryp_SPc"/>
    <property type="match status" value="1"/>
</dbReference>
<dbReference type="InterPro" id="IPR009003">
    <property type="entry name" value="Peptidase_S1_PA"/>
</dbReference>
<organism evidence="15">
    <name type="scientific">Darwinula stevensoni</name>
    <dbReference type="NCBI Taxonomy" id="69355"/>
    <lineage>
        <taxon>Eukaryota</taxon>
        <taxon>Metazoa</taxon>
        <taxon>Ecdysozoa</taxon>
        <taxon>Arthropoda</taxon>
        <taxon>Crustacea</taxon>
        <taxon>Oligostraca</taxon>
        <taxon>Ostracoda</taxon>
        <taxon>Podocopa</taxon>
        <taxon>Podocopida</taxon>
        <taxon>Darwinulocopina</taxon>
        <taxon>Darwinuloidea</taxon>
        <taxon>Darwinulidae</taxon>
        <taxon>Darwinula</taxon>
    </lineage>
</organism>
<accession>A0A7R8XDL0</accession>
<dbReference type="PROSITE" id="PS50240">
    <property type="entry name" value="TRYPSIN_DOM"/>
    <property type="match status" value="1"/>
</dbReference>
<dbReference type="InterPro" id="IPR001611">
    <property type="entry name" value="Leu-rich_rpt"/>
</dbReference>
<dbReference type="SMART" id="SM00020">
    <property type="entry name" value="Tryp_SPc"/>
    <property type="match status" value="1"/>
</dbReference>
<evidence type="ECO:0000313" key="16">
    <source>
        <dbReference type="Proteomes" id="UP000677054"/>
    </source>
</evidence>
<evidence type="ECO:0000313" key="15">
    <source>
        <dbReference type="EMBL" id="CAD7248601.1"/>
    </source>
</evidence>
<dbReference type="InterPro" id="IPR025875">
    <property type="entry name" value="Leu-rich_rpt_4"/>
</dbReference>
<dbReference type="GO" id="GO:0006508">
    <property type="term" value="P:proteolysis"/>
    <property type="evidence" value="ECO:0007669"/>
    <property type="project" value="UniProtKB-KW"/>
</dbReference>
<evidence type="ECO:0000256" key="2">
    <source>
        <dbReference type="ARBA" id="ARBA00022525"/>
    </source>
</evidence>
<evidence type="ECO:0000256" key="4">
    <source>
        <dbReference type="ARBA" id="ARBA00022670"/>
    </source>
</evidence>
<dbReference type="PANTHER" id="PTHR45712">
    <property type="entry name" value="AGAP008170-PA"/>
    <property type="match status" value="1"/>
</dbReference>
<proteinExistence type="predicted"/>
<evidence type="ECO:0000259" key="14">
    <source>
        <dbReference type="PROSITE" id="PS50923"/>
    </source>
</evidence>
<dbReference type="Pfam" id="PF00084">
    <property type="entry name" value="Sushi"/>
    <property type="match status" value="1"/>
</dbReference>
<keyword evidence="10 11" id="KW-1015">Disulfide bond</keyword>
<dbReference type="SUPFAM" id="SSF50494">
    <property type="entry name" value="Trypsin-like serine proteases"/>
    <property type="match status" value="1"/>
</dbReference>
<evidence type="ECO:0000256" key="12">
    <source>
        <dbReference type="RuleBase" id="RU363034"/>
    </source>
</evidence>
<feature type="disulfide bond" evidence="11">
    <location>
        <begin position="428"/>
        <end position="455"/>
    </location>
</feature>
<dbReference type="InterPro" id="IPR032675">
    <property type="entry name" value="LRR_dom_sf"/>
</dbReference>
<dbReference type="InterPro" id="IPR033116">
    <property type="entry name" value="TRYPSIN_SER"/>
</dbReference>
<dbReference type="InterPro" id="IPR001314">
    <property type="entry name" value="Peptidase_S1A"/>
</dbReference>
<evidence type="ECO:0000256" key="8">
    <source>
        <dbReference type="ARBA" id="ARBA00022825"/>
    </source>
</evidence>
<feature type="domain" description="Peptidase S1" evidence="13">
    <location>
        <begin position="473"/>
        <end position="744"/>
    </location>
</feature>
<dbReference type="PROSITE" id="PS00134">
    <property type="entry name" value="TRYPSIN_HIS"/>
    <property type="match status" value="1"/>
</dbReference>
<keyword evidence="11" id="KW-0768">Sushi</keyword>